<protein>
    <recommendedName>
        <fullName evidence="3">Lamin tail domain-containing protein</fullName>
    </recommendedName>
</protein>
<evidence type="ECO:0000313" key="1">
    <source>
        <dbReference type="EMBL" id="MBM9578667.1"/>
    </source>
</evidence>
<dbReference type="Proteomes" id="UP000724686">
    <property type="component" value="Unassembled WGS sequence"/>
</dbReference>
<dbReference type="NCBIfam" id="NF047473">
    <property type="entry name" value="lipo_LIC11755"/>
    <property type="match status" value="1"/>
</dbReference>
<evidence type="ECO:0008006" key="3">
    <source>
        <dbReference type="Google" id="ProtNLM"/>
    </source>
</evidence>
<dbReference type="PROSITE" id="PS51257">
    <property type="entry name" value="PROKAR_LIPOPROTEIN"/>
    <property type="match status" value="1"/>
</dbReference>
<dbReference type="EMBL" id="JAFFPU010000067">
    <property type="protein sequence ID" value="MBM9578667.1"/>
    <property type="molecule type" value="Genomic_DNA"/>
</dbReference>
<reference evidence="1 2" key="1">
    <citation type="submission" date="2021-02" db="EMBL/GenBank/DDBJ databases">
        <title>Leptospira ainlahdjerensis sp. nov., Leptospira ainazelensis sp. nov., Leptospira abararensis sp. nov. and Leptospira chreensis sp. nov., four new species isolated from water sources in Algeria.</title>
        <authorList>
            <person name="Amara Korba A."/>
            <person name="Kainiu M."/>
            <person name="Vincent A.T."/>
            <person name="Mariet J.-F."/>
            <person name="Veyrier F.J."/>
            <person name="Goarant C."/>
            <person name="Picardeau M."/>
        </authorList>
    </citation>
    <scope>NUCLEOTIDE SEQUENCE [LARGE SCALE GENOMIC DNA]</scope>
    <source>
        <strain evidence="1 2">201903070</strain>
    </source>
</reference>
<sequence length="1004" mass="112763">MKLITVFTALLPMIFFTSCRGKGNSTFFMPVAQPGEFKLFYDPAYWSGQEIPKPNLKEWLSPGVKIRSAPGVACLFSGTDFVYGVSVCFPDRDGKVELEIQNILKFWNEHPEGRTESEEFGFSELGNGRLKVELNRDLFADCDEDWLILSGEPSLNRALKRISFPETNLLSVFSENSISRPHSPNAFVGFSVLAGPGRMKVLFHSKNRIHALNSLVLEIPGDVSILSNFFLEIQKKNSEVLGFCQKKSPILSEIFGGTNSPTGRFLEFHNSSQETICFQDFRMEIEGKEFSIQKGKAFLIPGETILRVESESILSGNEIPGFPWAELKKKGEWFLKTDSEQVVVLNRESSFQEGERFYSSEGDFYSLCGKQGFFESSDRLCMSPGAFAKSDDVDESNYCDLEKFQIEEVNFTGLFLGESINGKHKFLDLEYSGNINCNPNRLSLETGGKEYPIWVDVERIDPNSILTLGKPDWIQKRILLSRNDLSDLKFGVEFFIKDRFLKKKVLLSQENDILPILQKKNGLLLSLLFRNGIWIPHPSSKSEVFSDSIQNFHFMNPGAKTEVDEFFKKGNAELSELSWMGSYDAGVAIAADRFVELDSTKSTVKILEVLSGVKSYRFLIFLSAGKNVFSTSALVCFPNVDTWIVPELNLGSSGRIRILSLETNSIEDEFVWNPQGPGINSTSQKIRRSASKIRTLAGTSLWKNSGLSDLSERKQSCSQTEASPGFANRTVPFLFRETQTQSSAANPFLSWNLPKEAGIVLGGIQILSLPAGFSRTVTLGEFLSFWSQLKVEIFDFLNIPKESLSYWLPVGGEELVLIPGSSSILISAVYPNPILSSNEWFGICNRGNEPADIRSLEIRDSSSSSDRIVEYSFRFGTSRPSGWETYNPDPSGWIWNDRFLQVGECGYVLSPTFKNESVPFDSEHYRKIYTIDKTNTIGNGIGKNEGLDLFQEIQQTLVPIHSYGNQNSPFPFAIEAEQGELILLRENRVGDSVSDYEVRKKDLP</sequence>
<keyword evidence="2" id="KW-1185">Reference proteome</keyword>
<organism evidence="1 2">
    <name type="scientific">Leptospira ainlahdjerensis</name>
    <dbReference type="NCBI Taxonomy" id="2810033"/>
    <lineage>
        <taxon>Bacteria</taxon>
        <taxon>Pseudomonadati</taxon>
        <taxon>Spirochaetota</taxon>
        <taxon>Spirochaetia</taxon>
        <taxon>Leptospirales</taxon>
        <taxon>Leptospiraceae</taxon>
        <taxon>Leptospira</taxon>
    </lineage>
</organism>
<proteinExistence type="predicted"/>
<name>A0ABS2UE56_9LEPT</name>
<gene>
    <name evidence="1" type="ORF">JWG45_16090</name>
</gene>
<evidence type="ECO:0000313" key="2">
    <source>
        <dbReference type="Proteomes" id="UP000724686"/>
    </source>
</evidence>
<dbReference type="RefSeq" id="WP_205280656.1">
    <property type="nucleotide sequence ID" value="NZ_JAFFPU010000067.1"/>
</dbReference>
<comment type="caution">
    <text evidence="1">The sequence shown here is derived from an EMBL/GenBank/DDBJ whole genome shotgun (WGS) entry which is preliminary data.</text>
</comment>
<accession>A0ABS2UE56</accession>